<dbReference type="InterPro" id="IPR000073">
    <property type="entry name" value="AB_hydrolase_1"/>
</dbReference>
<dbReference type="EMBL" id="OZ019911">
    <property type="protein sequence ID" value="CAK9212457.1"/>
    <property type="molecule type" value="Genomic_DNA"/>
</dbReference>
<name>A0ABP0U457_9BRYO</name>
<dbReference type="InterPro" id="IPR029058">
    <property type="entry name" value="AB_hydrolase_fold"/>
</dbReference>
<evidence type="ECO:0000313" key="4">
    <source>
        <dbReference type="Proteomes" id="UP001497512"/>
    </source>
</evidence>
<dbReference type="SUPFAM" id="SSF53474">
    <property type="entry name" value="alpha/beta-Hydrolases"/>
    <property type="match status" value="1"/>
</dbReference>
<keyword evidence="1" id="KW-1133">Transmembrane helix</keyword>
<dbReference type="Gene3D" id="3.40.50.1820">
    <property type="entry name" value="alpha/beta hydrolase"/>
    <property type="match status" value="1"/>
</dbReference>
<dbReference type="PANTHER" id="PTHR11614">
    <property type="entry name" value="PHOSPHOLIPASE-RELATED"/>
    <property type="match status" value="1"/>
</dbReference>
<keyword evidence="4" id="KW-1185">Reference proteome</keyword>
<protein>
    <recommendedName>
        <fullName evidence="2">Serine aminopeptidase S33 domain-containing protein</fullName>
    </recommendedName>
</protein>
<reference evidence="3" key="1">
    <citation type="submission" date="2024-02" db="EMBL/GenBank/DDBJ databases">
        <authorList>
            <consortium name="ELIXIR-Norway"/>
            <consortium name="Elixir Norway"/>
        </authorList>
    </citation>
    <scope>NUCLEOTIDE SEQUENCE</scope>
</reference>
<keyword evidence="1" id="KW-0812">Transmembrane</keyword>
<sequence>MLIELGGWTASQSGMMLSSVTFARAAQVVLLLLATILVLYYRTLLLQWRSTVYSVTVSTWSLTRQPAPAADPAAVQNLVTVDKRLSLDSAESRRLSRAEFLQEHKDFDYGMSIKYVTNSRGMEMFVKSWMPEEGRPKGILFLCHGYGDTVTFFFEGLARIWAAAGYAVFGMDYPGFGLSEGLHGYVPNFDNLVDDVAEQYRAVKGYPEMEGLPCFLFGESMGGAVALKAHLKYPDMWDGAILVAPMCKIADSMYPPWYLVQIMIALAHIIPKAKLVTNRDIAEIGFRDLVKRKRAEMNPVAYVGNPRLGTALSLLRTTDEIERRMGEVALPLLIIHGGSDVVTDPSISKILHEKAKSTDKVLRLYEEAWHCLLEGEPDYMVKKVMADIITWLDARSTSRSFMEDGKDSRKSDGEQALVLAEMTPELVACGKAVGNQYD</sequence>
<gene>
    <name evidence="3" type="ORF">CSSPTR1EN2_LOCUS11246</name>
</gene>
<evidence type="ECO:0000256" key="1">
    <source>
        <dbReference type="SAM" id="Phobius"/>
    </source>
</evidence>
<dbReference type="Proteomes" id="UP001497512">
    <property type="component" value="Chromosome 19"/>
</dbReference>
<feature type="transmembrane region" description="Helical" evidence="1">
    <location>
        <begin position="20"/>
        <end position="41"/>
    </location>
</feature>
<keyword evidence="1" id="KW-0472">Membrane</keyword>
<dbReference type="InterPro" id="IPR051044">
    <property type="entry name" value="MAG_DAG_Lipase"/>
</dbReference>
<evidence type="ECO:0000259" key="2">
    <source>
        <dbReference type="Pfam" id="PF12146"/>
    </source>
</evidence>
<accession>A0ABP0U457</accession>
<organism evidence="3 4">
    <name type="scientific">Sphagnum troendelagicum</name>
    <dbReference type="NCBI Taxonomy" id="128251"/>
    <lineage>
        <taxon>Eukaryota</taxon>
        <taxon>Viridiplantae</taxon>
        <taxon>Streptophyta</taxon>
        <taxon>Embryophyta</taxon>
        <taxon>Bryophyta</taxon>
        <taxon>Sphagnophytina</taxon>
        <taxon>Sphagnopsida</taxon>
        <taxon>Sphagnales</taxon>
        <taxon>Sphagnaceae</taxon>
        <taxon>Sphagnum</taxon>
    </lineage>
</organism>
<proteinExistence type="predicted"/>
<evidence type="ECO:0000313" key="3">
    <source>
        <dbReference type="EMBL" id="CAK9212457.1"/>
    </source>
</evidence>
<dbReference type="InterPro" id="IPR022742">
    <property type="entry name" value="Hydrolase_4"/>
</dbReference>
<dbReference type="Pfam" id="PF12146">
    <property type="entry name" value="Hydrolase_4"/>
    <property type="match status" value="1"/>
</dbReference>
<feature type="domain" description="Serine aminopeptidase S33" evidence="2">
    <location>
        <begin position="135"/>
        <end position="377"/>
    </location>
</feature>
<dbReference type="PRINTS" id="PR00111">
    <property type="entry name" value="ABHYDROLASE"/>
</dbReference>